<dbReference type="Proteomes" id="UP000295260">
    <property type="component" value="Unassembled WGS sequence"/>
</dbReference>
<sequence>MLKSKTLRLFTYYKTIFNVIQFINTKHDVMKKIVLLAMVLVIASCKSKKATSDSDNKPIEEKIVILKPTEVDNLKKDRAYDLGKRLLETCSTSKFKAFSKSEATDKVIANATVEKIAATCKKINQRNGKFIGINLIDVKHDTFLNEYVFRYAIDYEKKLYKRELFVTINSENKVSAINTKEVKPVPF</sequence>
<evidence type="ECO:0000313" key="1">
    <source>
        <dbReference type="EMBL" id="TDP59273.1"/>
    </source>
</evidence>
<organism evidence="1 2">
    <name type="scientific">Flavobacterium dankookense</name>
    <dbReference type="NCBI Taxonomy" id="706186"/>
    <lineage>
        <taxon>Bacteria</taxon>
        <taxon>Pseudomonadati</taxon>
        <taxon>Bacteroidota</taxon>
        <taxon>Flavobacteriia</taxon>
        <taxon>Flavobacteriales</taxon>
        <taxon>Flavobacteriaceae</taxon>
        <taxon>Flavobacterium</taxon>
    </lineage>
</organism>
<comment type="caution">
    <text evidence="1">The sequence shown here is derived from an EMBL/GenBank/DDBJ whole genome shotgun (WGS) entry which is preliminary data.</text>
</comment>
<keyword evidence="2" id="KW-1185">Reference proteome</keyword>
<proteinExistence type="predicted"/>
<protein>
    <submittedName>
        <fullName evidence="1">Uncharacterized protein</fullName>
    </submittedName>
</protein>
<gene>
    <name evidence="1" type="ORF">BC748_1519</name>
</gene>
<dbReference type="AlphaFoldDB" id="A0A4R6QBQ7"/>
<accession>A0A4R6QBQ7</accession>
<reference evidence="1 2" key="1">
    <citation type="submission" date="2019-03" db="EMBL/GenBank/DDBJ databases">
        <title>Genomic Encyclopedia of Archaeal and Bacterial Type Strains, Phase II (KMG-II): from individual species to whole genera.</title>
        <authorList>
            <person name="Goeker M."/>
        </authorList>
    </citation>
    <scope>NUCLEOTIDE SEQUENCE [LARGE SCALE GENOMIC DNA]</scope>
    <source>
        <strain evidence="1 2">DSM 25687</strain>
    </source>
</reference>
<name>A0A4R6QBQ7_9FLAO</name>
<evidence type="ECO:0000313" key="2">
    <source>
        <dbReference type="Proteomes" id="UP000295260"/>
    </source>
</evidence>
<dbReference type="EMBL" id="SNXR01000013">
    <property type="protein sequence ID" value="TDP59273.1"/>
    <property type="molecule type" value="Genomic_DNA"/>
</dbReference>